<keyword evidence="2 4" id="KW-0012">Acyltransferase</keyword>
<dbReference type="InterPro" id="IPR050832">
    <property type="entry name" value="Bact_Acetyltransf"/>
</dbReference>
<dbReference type="eggNOG" id="COG0456">
    <property type="taxonomic scope" value="Bacteria"/>
</dbReference>
<dbReference type="CDD" id="cd04301">
    <property type="entry name" value="NAT_SF"/>
    <property type="match status" value="2"/>
</dbReference>
<dbReference type="GO" id="GO:0016747">
    <property type="term" value="F:acyltransferase activity, transferring groups other than amino-acyl groups"/>
    <property type="evidence" value="ECO:0007669"/>
    <property type="project" value="InterPro"/>
</dbReference>
<dbReference type="AlphaFoldDB" id="A0A084EBR4"/>
<dbReference type="PROSITE" id="PS51186">
    <property type="entry name" value="GNAT"/>
    <property type="match status" value="2"/>
</dbReference>
<feature type="domain" description="N-acetyltransferase" evidence="3">
    <location>
        <begin position="156"/>
        <end position="311"/>
    </location>
</feature>
<dbReference type="InterPro" id="IPR000182">
    <property type="entry name" value="GNAT_dom"/>
</dbReference>
<dbReference type="eggNOG" id="COG1247">
    <property type="taxonomic scope" value="Bacteria"/>
</dbReference>
<dbReference type="Gene3D" id="3.40.630.30">
    <property type="match status" value="2"/>
</dbReference>
<gene>
    <name evidence="4" type="ORF">CP98_04464</name>
</gene>
<dbReference type="SUPFAM" id="SSF55729">
    <property type="entry name" value="Acyl-CoA N-acyltransferases (Nat)"/>
    <property type="match status" value="2"/>
</dbReference>
<evidence type="ECO:0000259" key="3">
    <source>
        <dbReference type="PROSITE" id="PS51186"/>
    </source>
</evidence>
<dbReference type="Proteomes" id="UP000028534">
    <property type="component" value="Unassembled WGS sequence"/>
</dbReference>
<evidence type="ECO:0000256" key="2">
    <source>
        <dbReference type="ARBA" id="ARBA00023315"/>
    </source>
</evidence>
<comment type="caution">
    <text evidence="4">The sequence shown here is derived from an EMBL/GenBank/DDBJ whole genome shotgun (WGS) entry which is preliminary data.</text>
</comment>
<reference evidence="4 5" key="1">
    <citation type="submission" date="2014-03" db="EMBL/GenBank/DDBJ databases">
        <title>Genome sequence of Sphingobium yanoikuyae B1.</title>
        <authorList>
            <person name="Gan H.M."/>
            <person name="Gan H.Y."/>
            <person name="Savka M.A."/>
        </authorList>
    </citation>
    <scope>NUCLEOTIDE SEQUENCE [LARGE SCALE GENOMIC DNA]</scope>
    <source>
        <strain evidence="4 5">B1</strain>
    </source>
</reference>
<feature type="domain" description="N-acetyltransferase" evidence="3">
    <location>
        <begin position="1"/>
        <end position="150"/>
    </location>
</feature>
<evidence type="ECO:0000313" key="4">
    <source>
        <dbReference type="EMBL" id="KEZ15406.1"/>
    </source>
</evidence>
<organism evidence="4 5">
    <name type="scientific">Sphingobium yanoikuyae</name>
    <name type="common">Sphingomonas yanoikuyae</name>
    <dbReference type="NCBI Taxonomy" id="13690"/>
    <lineage>
        <taxon>Bacteria</taxon>
        <taxon>Pseudomonadati</taxon>
        <taxon>Pseudomonadota</taxon>
        <taxon>Alphaproteobacteria</taxon>
        <taxon>Sphingomonadales</taxon>
        <taxon>Sphingomonadaceae</taxon>
        <taxon>Sphingobium</taxon>
    </lineage>
</organism>
<dbReference type="PANTHER" id="PTHR43877">
    <property type="entry name" value="AMINOALKYLPHOSPHONATE N-ACETYLTRANSFERASE-RELATED-RELATED"/>
    <property type="match status" value="1"/>
</dbReference>
<dbReference type="PANTHER" id="PTHR43877:SF1">
    <property type="entry name" value="ACETYLTRANSFERASE"/>
    <property type="match status" value="1"/>
</dbReference>
<dbReference type="Pfam" id="PF13673">
    <property type="entry name" value="Acetyltransf_10"/>
    <property type="match status" value="2"/>
</dbReference>
<dbReference type="EMBL" id="JGVR01000041">
    <property type="protein sequence ID" value="KEZ15406.1"/>
    <property type="molecule type" value="Genomic_DNA"/>
</dbReference>
<protein>
    <submittedName>
        <fullName evidence="4">Putative acyltransferase</fullName>
    </submittedName>
</protein>
<evidence type="ECO:0000256" key="1">
    <source>
        <dbReference type="ARBA" id="ARBA00022679"/>
    </source>
</evidence>
<sequence>MQIRLATHSDADEGSLVLRRSIEELCHADHGGDPAIVAAWTGNKTPAMWRTWVDQGTSKLFVAVEEGHVLGVGMMDNSGAIMLNYVSPDARWKGVSKALLAHMEEEAASCGVNRCTLESTRTARAFYEAAGYCSRDDADDNDNRMTKSVIGSRLSVSIRVFSADDAEAFLKVHHAAVRGTAAKDYPASVIDAWAPAIQRKHIEAVKADSVSSRIVALHHDEIVGIGEVVPDAGELRACYVSPLHAGKGIGRAIVMELEDIARSKGALSLWLDSSLTAQMFYEKLGYVILELGEHRLQTGLSMACVRMSKAW</sequence>
<dbReference type="RefSeq" id="WP_051886975.1">
    <property type="nucleotide sequence ID" value="NZ_JGVR01000041.1"/>
</dbReference>
<dbReference type="InterPro" id="IPR016181">
    <property type="entry name" value="Acyl_CoA_acyltransferase"/>
</dbReference>
<dbReference type="PATRIC" id="fig|13690.10.peg.4596"/>
<keyword evidence="1 4" id="KW-0808">Transferase</keyword>
<name>A0A084EBR4_SPHYA</name>
<accession>A0A084EBR4</accession>
<proteinExistence type="predicted"/>
<evidence type="ECO:0000313" key="5">
    <source>
        <dbReference type="Proteomes" id="UP000028534"/>
    </source>
</evidence>